<evidence type="ECO:0000256" key="3">
    <source>
        <dbReference type="PROSITE-ProRule" id="PRU00277"/>
    </source>
</evidence>
<dbReference type="PROSITE" id="PS50059">
    <property type="entry name" value="FKBP_PPIASE"/>
    <property type="match status" value="1"/>
</dbReference>
<dbReference type="EMBL" id="JBHSFV010000022">
    <property type="protein sequence ID" value="MFC4636554.1"/>
    <property type="molecule type" value="Genomic_DNA"/>
</dbReference>
<evidence type="ECO:0000313" key="6">
    <source>
        <dbReference type="EMBL" id="MFC4636554.1"/>
    </source>
</evidence>
<dbReference type="EC" id="5.2.1.8" evidence="4"/>
<dbReference type="SUPFAM" id="SSF54534">
    <property type="entry name" value="FKBP-like"/>
    <property type="match status" value="1"/>
</dbReference>
<reference evidence="7" key="1">
    <citation type="journal article" date="2019" name="Int. J. Syst. Evol. Microbiol.">
        <title>The Global Catalogue of Microorganisms (GCM) 10K type strain sequencing project: providing services to taxonomists for standard genome sequencing and annotation.</title>
        <authorList>
            <consortium name="The Broad Institute Genomics Platform"/>
            <consortium name="The Broad Institute Genome Sequencing Center for Infectious Disease"/>
            <person name="Wu L."/>
            <person name="Ma J."/>
        </authorList>
    </citation>
    <scope>NUCLEOTIDE SEQUENCE [LARGE SCALE GENOMIC DNA]</scope>
    <source>
        <strain evidence="7">YJ-61-S</strain>
    </source>
</reference>
<evidence type="ECO:0000256" key="2">
    <source>
        <dbReference type="ARBA" id="ARBA00023110"/>
    </source>
</evidence>
<dbReference type="InterPro" id="IPR019869">
    <property type="entry name" value="Motility-assoc_PPIase_GldI"/>
</dbReference>
<dbReference type="RefSeq" id="WP_379982859.1">
    <property type="nucleotide sequence ID" value="NZ_JBHSFV010000022.1"/>
</dbReference>
<comment type="catalytic activity">
    <reaction evidence="1 3 4">
        <text>[protein]-peptidylproline (omega=180) = [protein]-peptidylproline (omega=0)</text>
        <dbReference type="Rhea" id="RHEA:16237"/>
        <dbReference type="Rhea" id="RHEA-COMP:10747"/>
        <dbReference type="Rhea" id="RHEA-COMP:10748"/>
        <dbReference type="ChEBI" id="CHEBI:83833"/>
        <dbReference type="ChEBI" id="CHEBI:83834"/>
        <dbReference type="EC" id="5.2.1.8"/>
    </reaction>
</comment>
<feature type="domain" description="PPIase FKBP-type" evidence="5">
    <location>
        <begin position="89"/>
        <end position="178"/>
    </location>
</feature>
<evidence type="ECO:0000256" key="4">
    <source>
        <dbReference type="RuleBase" id="RU003915"/>
    </source>
</evidence>
<protein>
    <recommendedName>
        <fullName evidence="4">Peptidyl-prolyl cis-trans isomerase</fullName>
        <ecNumber evidence="4">5.2.1.8</ecNumber>
    </recommendedName>
</protein>
<keyword evidence="2 3" id="KW-0697">Rotamase</keyword>
<gene>
    <name evidence="6" type="primary">gldI</name>
    <name evidence="6" type="ORF">ACFO3O_21800</name>
</gene>
<proteinExistence type="inferred from homology"/>
<comment type="caution">
    <text evidence="6">The sequence shown here is derived from an EMBL/GenBank/DDBJ whole genome shotgun (WGS) entry which is preliminary data.</text>
</comment>
<dbReference type="InterPro" id="IPR046357">
    <property type="entry name" value="PPIase_dom_sf"/>
</dbReference>
<dbReference type="Gene3D" id="3.10.50.40">
    <property type="match status" value="1"/>
</dbReference>
<comment type="similarity">
    <text evidence="4">Belongs to the FKBP-type PPIase family.</text>
</comment>
<evidence type="ECO:0000256" key="1">
    <source>
        <dbReference type="ARBA" id="ARBA00000971"/>
    </source>
</evidence>
<dbReference type="Pfam" id="PF00254">
    <property type="entry name" value="FKBP_C"/>
    <property type="match status" value="1"/>
</dbReference>
<organism evidence="6 7">
    <name type="scientific">Dokdonia ponticola</name>
    <dbReference type="NCBI Taxonomy" id="2041041"/>
    <lineage>
        <taxon>Bacteria</taxon>
        <taxon>Pseudomonadati</taxon>
        <taxon>Bacteroidota</taxon>
        <taxon>Flavobacteriia</taxon>
        <taxon>Flavobacteriales</taxon>
        <taxon>Flavobacteriaceae</taxon>
        <taxon>Dokdonia</taxon>
    </lineage>
</organism>
<dbReference type="Proteomes" id="UP001596043">
    <property type="component" value="Unassembled WGS sequence"/>
</dbReference>
<accession>A0ABV9I2M0</accession>
<dbReference type="NCBIfam" id="TIGR03516">
    <property type="entry name" value="ppisom_GldI"/>
    <property type="match status" value="1"/>
</dbReference>
<evidence type="ECO:0000313" key="7">
    <source>
        <dbReference type="Proteomes" id="UP001596043"/>
    </source>
</evidence>
<keyword evidence="3 4" id="KW-0413">Isomerase</keyword>
<sequence length="184" mass="20835">MKKGIIAIICVLCLWSCQGPEARWYVSRQSGSYISESVERNKELIAEEEVFIKKLITQDTTQTYLSSESGFWYTYVTQDTITTKKPVKGDVVTFSYDLQSLSGTTIVSREEIGIQAMKIDQSNQELISGIRDGLKILKEGETITFLFPSHKAYGYYGFEDKIGSNFPIKSTVTLLKIEEDNQPE</sequence>
<name>A0ABV9I2M0_9FLAO</name>
<evidence type="ECO:0000259" key="5">
    <source>
        <dbReference type="PROSITE" id="PS50059"/>
    </source>
</evidence>
<keyword evidence="7" id="KW-1185">Reference proteome</keyword>
<dbReference type="InterPro" id="IPR001179">
    <property type="entry name" value="PPIase_FKBP_dom"/>
</dbReference>